<organism evidence="1 2">
    <name type="scientific">Geomicrobium sediminis</name>
    <dbReference type="NCBI Taxonomy" id="1347788"/>
    <lineage>
        <taxon>Bacteria</taxon>
        <taxon>Bacillati</taxon>
        <taxon>Bacillota</taxon>
        <taxon>Bacilli</taxon>
        <taxon>Bacillales</taxon>
        <taxon>Geomicrobium</taxon>
    </lineage>
</organism>
<protein>
    <submittedName>
        <fullName evidence="1">Uncharacterized protein</fullName>
    </submittedName>
</protein>
<dbReference type="Proteomes" id="UP000741863">
    <property type="component" value="Unassembled WGS sequence"/>
</dbReference>
<accession>A0ABS2PHL9</accession>
<keyword evidence="2" id="KW-1185">Reference proteome</keyword>
<dbReference type="EMBL" id="JAFBEC010000019">
    <property type="protein sequence ID" value="MBM7634943.1"/>
    <property type="molecule type" value="Genomic_DNA"/>
</dbReference>
<sequence>MVNGCVVKYDIQIMPSGCIANAVIMDAETGEIIHRISRDWDSFPISFAKKYIIDEASLIAQEHGYEVQKAVQK</sequence>
<comment type="caution">
    <text evidence="1">The sequence shown here is derived from an EMBL/GenBank/DDBJ whole genome shotgun (WGS) entry which is preliminary data.</text>
</comment>
<evidence type="ECO:0000313" key="1">
    <source>
        <dbReference type="EMBL" id="MBM7634943.1"/>
    </source>
</evidence>
<reference evidence="1 2" key="1">
    <citation type="submission" date="2021-01" db="EMBL/GenBank/DDBJ databases">
        <title>Genomic Encyclopedia of Type Strains, Phase IV (KMG-IV): sequencing the most valuable type-strain genomes for metagenomic binning, comparative biology and taxonomic classification.</title>
        <authorList>
            <person name="Goeker M."/>
        </authorList>
    </citation>
    <scope>NUCLEOTIDE SEQUENCE [LARGE SCALE GENOMIC DNA]</scope>
    <source>
        <strain evidence="1 2">DSM 25540</strain>
    </source>
</reference>
<proteinExistence type="predicted"/>
<name>A0ABS2PHL9_9BACL</name>
<dbReference type="RefSeq" id="WP_204699689.1">
    <property type="nucleotide sequence ID" value="NZ_JAFBEC010000019.1"/>
</dbReference>
<gene>
    <name evidence="1" type="ORF">JOD17_004070</name>
</gene>
<evidence type="ECO:0000313" key="2">
    <source>
        <dbReference type="Proteomes" id="UP000741863"/>
    </source>
</evidence>